<reference evidence="1" key="1">
    <citation type="submission" date="2021-06" db="EMBL/GenBank/DDBJ databases">
        <authorList>
            <person name="Kallberg Y."/>
            <person name="Tangrot J."/>
            <person name="Rosling A."/>
        </authorList>
    </citation>
    <scope>NUCLEOTIDE SEQUENCE</scope>
    <source>
        <strain evidence="1">CL551</strain>
    </source>
</reference>
<feature type="non-terminal residue" evidence="1">
    <location>
        <position position="1"/>
    </location>
</feature>
<organism evidence="1 2">
    <name type="scientific">Acaulospora morrowiae</name>
    <dbReference type="NCBI Taxonomy" id="94023"/>
    <lineage>
        <taxon>Eukaryota</taxon>
        <taxon>Fungi</taxon>
        <taxon>Fungi incertae sedis</taxon>
        <taxon>Mucoromycota</taxon>
        <taxon>Glomeromycotina</taxon>
        <taxon>Glomeromycetes</taxon>
        <taxon>Diversisporales</taxon>
        <taxon>Acaulosporaceae</taxon>
        <taxon>Acaulospora</taxon>
    </lineage>
</organism>
<evidence type="ECO:0000313" key="1">
    <source>
        <dbReference type="EMBL" id="CAG8750430.1"/>
    </source>
</evidence>
<dbReference type="Proteomes" id="UP000789342">
    <property type="component" value="Unassembled WGS sequence"/>
</dbReference>
<evidence type="ECO:0000313" key="2">
    <source>
        <dbReference type="Proteomes" id="UP000789342"/>
    </source>
</evidence>
<accession>A0A9N9NNY2</accession>
<protein>
    <submittedName>
        <fullName evidence="1">15632_t:CDS:1</fullName>
    </submittedName>
</protein>
<dbReference type="EMBL" id="CAJVPV010035180">
    <property type="protein sequence ID" value="CAG8750430.1"/>
    <property type="molecule type" value="Genomic_DNA"/>
</dbReference>
<comment type="caution">
    <text evidence="1">The sequence shown here is derived from an EMBL/GenBank/DDBJ whole genome shotgun (WGS) entry which is preliminary data.</text>
</comment>
<proteinExistence type="predicted"/>
<sequence length="41" mass="4673">TKLSTNDKLIEEILLTKGVLYLTQIDMENSSEEEEASIFVK</sequence>
<dbReference type="AlphaFoldDB" id="A0A9N9NNY2"/>
<keyword evidence="2" id="KW-1185">Reference proteome</keyword>
<gene>
    <name evidence="1" type="ORF">AMORRO_LOCUS15314</name>
</gene>
<name>A0A9N9NNY2_9GLOM</name>
<feature type="non-terminal residue" evidence="1">
    <location>
        <position position="41"/>
    </location>
</feature>